<gene>
    <name evidence="1" type="ORF">D0817_25425</name>
</gene>
<reference evidence="2" key="1">
    <citation type="journal article" date="2019" name="Syst. Appl. Microbiol.">
        <title>Flavobacterium circumlabens sp. nov. and Flavobacterium cupreum sp. nov., two psychrotrophic species isolated from Antarctic environmental samples.</title>
        <authorList>
            <person name="Kralova S."/>
            <person name="Busse H.-J."/>
            <person name="Svec P."/>
            <person name="Maslanova I."/>
            <person name="Stankova E."/>
            <person name="Bartak M."/>
            <person name="Sedlacek I."/>
        </authorList>
    </citation>
    <scope>NUCLEOTIDE SEQUENCE [LARGE SCALE GENOMIC DNA]</scope>
    <source>
        <strain evidence="2">CCM 8825</strain>
    </source>
</reference>
<feature type="non-terminal residue" evidence="1">
    <location>
        <position position="125"/>
    </location>
</feature>
<name>A0A433ZZT5_9FLAO</name>
<accession>A0A433ZZT5</accession>
<dbReference type="EMBL" id="QWDM01000112">
    <property type="protein sequence ID" value="RUT67633.1"/>
    <property type="molecule type" value="Genomic_DNA"/>
</dbReference>
<dbReference type="AlphaFoldDB" id="A0A433ZZT5"/>
<proteinExistence type="predicted"/>
<evidence type="ECO:0000313" key="1">
    <source>
        <dbReference type="EMBL" id="RUT67633.1"/>
    </source>
</evidence>
<organism evidence="1 2">
    <name type="scientific">Flavobacterium cupreum</name>
    <dbReference type="NCBI Taxonomy" id="2133766"/>
    <lineage>
        <taxon>Bacteria</taxon>
        <taxon>Pseudomonadati</taxon>
        <taxon>Bacteroidota</taxon>
        <taxon>Flavobacteriia</taxon>
        <taxon>Flavobacteriales</taxon>
        <taxon>Flavobacteriaceae</taxon>
        <taxon>Flavobacterium</taxon>
    </lineage>
</organism>
<evidence type="ECO:0000313" key="2">
    <source>
        <dbReference type="Proteomes" id="UP000288102"/>
    </source>
</evidence>
<sequence>GHLFAASLEQPEVFVEIEVPALADVVGVAFKQPLWVTQRDQASILAADIDVGRLVRDVIRKRALRGVGDRPRTRRMDAVAGDIGGADIDVARVPSVRGAAKAGAEMLAVNPQTPVGVANEQPDWG</sequence>
<feature type="non-terminal residue" evidence="1">
    <location>
        <position position="1"/>
    </location>
</feature>
<comment type="caution">
    <text evidence="1">The sequence shown here is derived from an EMBL/GenBank/DDBJ whole genome shotgun (WGS) entry which is preliminary data.</text>
</comment>
<protein>
    <submittedName>
        <fullName evidence="1">Uncharacterized protein</fullName>
    </submittedName>
</protein>
<keyword evidence="2" id="KW-1185">Reference proteome</keyword>
<dbReference type="Proteomes" id="UP000288102">
    <property type="component" value="Unassembled WGS sequence"/>
</dbReference>